<dbReference type="PANTHER" id="PTHR48125">
    <property type="entry name" value="LP07818P1"/>
    <property type="match status" value="1"/>
</dbReference>
<dbReference type="AlphaFoldDB" id="A0AAW0E145"/>
<name>A0AAW0E145_9AGAR</name>
<gene>
    <name evidence="2" type="ORF">R3P38DRAFT_2759626</name>
</gene>
<comment type="caution">
    <text evidence="2">The sequence shown here is derived from an EMBL/GenBank/DDBJ whole genome shotgun (WGS) entry which is preliminary data.</text>
</comment>
<dbReference type="PANTHER" id="PTHR48125:SF12">
    <property type="entry name" value="AT HOOK TRANSCRIPTION FACTOR FAMILY-RELATED"/>
    <property type="match status" value="1"/>
</dbReference>
<dbReference type="EMBL" id="JAWWNJ010000004">
    <property type="protein sequence ID" value="KAK7057359.1"/>
    <property type="molecule type" value="Genomic_DNA"/>
</dbReference>
<feature type="region of interest" description="Disordered" evidence="1">
    <location>
        <begin position="550"/>
        <end position="609"/>
    </location>
</feature>
<dbReference type="Proteomes" id="UP001362999">
    <property type="component" value="Unassembled WGS sequence"/>
</dbReference>
<keyword evidence="3" id="KW-1185">Reference proteome</keyword>
<evidence type="ECO:0000313" key="3">
    <source>
        <dbReference type="Proteomes" id="UP001362999"/>
    </source>
</evidence>
<protein>
    <submittedName>
        <fullName evidence="2">Uncharacterized protein</fullName>
    </submittedName>
</protein>
<feature type="compositionally biased region" description="Basic and acidic residues" evidence="1">
    <location>
        <begin position="823"/>
        <end position="837"/>
    </location>
</feature>
<sequence length="844" mass="92093">MPREGSAARKRARLGLPDVKPGKPGWVRGTKIKFFEKLIPDFLAAAETGKTGKFYDSAAQAYLAKYGYCTPWDGDLEEGQEVADDVDPDEDSDLLDPVEAAARHTYYKELRAKIGVHFNSKCRNSKPKKTKAGFKQIFDKKEMEPPAPVKPRVLAFYSHHFYHERIEPRVKVRWAAASRLDKPPALITLRNAVTKECWLAETEAFRADVIQSLEKEHEAALEGYKIALAKDAPSTAEEYNIALNNAAFYLQPFADAAHEQFGMNVAILLCGPIPDLGGRIEMRSVLAGLTNELVPRSWNEFDRGGFDATQRSFVSFSRRCFTEDQCRSRAVGTVSNDEEPEAGMSAVPSQDPPASTVAPAGGVAPPPLPPPRASPPRDSTPPRASPPRDSTPPRDSPPPPPPPRDSPPPPPPRNSPPPPPPRNSPPPQREDDGDRPRTQEEDVDEPLRLLRERDMHAKALMGSGGFDVNGGGGEMFSGLNGEDGLGDLFGANEEDIFAGLDYTGPGMGDALAAEIAGMPLVDGLDWMERLGTMTKDELAAENAAAEARALAKANASARPNVPPKDTRPAARPAWRGAGAKGDGEKSAGGDSGGVDDAAGAEKPGEEGETIWVEEDDVESWHPELRAAYAAFQRGSKFGGKDWRDCVKEFIRLERAHGFVTKGKVAAPHGDEKVRPEEVPAFMNRARKWERKVALKSAAGPADDNGSFGARWWGWWKRGQPSSRVGENETLLSLEVVASSEWERLANMVGKNGLLLYVGALLWWGEAAAESERPADLVEDWLRAVVEVRMVLEKAAEVAESSSGNVASDAAETQQTGSKRKRGTLSEKPAEKENEEPRKLRRRRE</sequence>
<organism evidence="2 3">
    <name type="scientific">Favolaschia claudopus</name>
    <dbReference type="NCBI Taxonomy" id="2862362"/>
    <lineage>
        <taxon>Eukaryota</taxon>
        <taxon>Fungi</taxon>
        <taxon>Dikarya</taxon>
        <taxon>Basidiomycota</taxon>
        <taxon>Agaricomycotina</taxon>
        <taxon>Agaricomycetes</taxon>
        <taxon>Agaricomycetidae</taxon>
        <taxon>Agaricales</taxon>
        <taxon>Marasmiineae</taxon>
        <taxon>Mycenaceae</taxon>
        <taxon>Favolaschia</taxon>
    </lineage>
</organism>
<feature type="compositionally biased region" description="Pro residues" evidence="1">
    <location>
        <begin position="394"/>
        <end position="427"/>
    </location>
</feature>
<reference evidence="2 3" key="1">
    <citation type="journal article" date="2024" name="J Genomics">
        <title>Draft genome sequencing and assembly of Favolaschia claudopus CIRM-BRFM 2984 isolated from oak limbs.</title>
        <authorList>
            <person name="Navarro D."/>
            <person name="Drula E."/>
            <person name="Chaduli D."/>
            <person name="Cazenave R."/>
            <person name="Ahrendt S."/>
            <person name="Wang J."/>
            <person name="Lipzen A."/>
            <person name="Daum C."/>
            <person name="Barry K."/>
            <person name="Grigoriev I.V."/>
            <person name="Favel A."/>
            <person name="Rosso M.N."/>
            <person name="Martin F."/>
        </authorList>
    </citation>
    <scope>NUCLEOTIDE SEQUENCE [LARGE SCALE GENOMIC DNA]</scope>
    <source>
        <strain evidence="2 3">CIRM-BRFM 2984</strain>
    </source>
</reference>
<feature type="compositionally biased region" description="Polar residues" evidence="1">
    <location>
        <begin position="799"/>
        <end position="816"/>
    </location>
</feature>
<feature type="region of interest" description="Disordered" evidence="1">
    <location>
        <begin position="325"/>
        <end position="447"/>
    </location>
</feature>
<accession>A0AAW0E145</accession>
<feature type="region of interest" description="Disordered" evidence="1">
    <location>
        <begin position="797"/>
        <end position="844"/>
    </location>
</feature>
<proteinExistence type="predicted"/>
<evidence type="ECO:0000313" key="2">
    <source>
        <dbReference type="EMBL" id="KAK7057359.1"/>
    </source>
</evidence>
<feature type="compositionally biased region" description="Pro residues" evidence="1">
    <location>
        <begin position="364"/>
        <end position="374"/>
    </location>
</feature>
<evidence type="ECO:0000256" key="1">
    <source>
        <dbReference type="SAM" id="MobiDB-lite"/>
    </source>
</evidence>
<feature type="compositionally biased region" description="Basic and acidic residues" evidence="1">
    <location>
        <begin position="428"/>
        <end position="447"/>
    </location>
</feature>